<proteinExistence type="predicted"/>
<dbReference type="Proteomes" id="UP000261011">
    <property type="component" value="Unassembled WGS sequence"/>
</dbReference>
<gene>
    <name evidence="1" type="ORF">DXA39_03190</name>
</gene>
<accession>A0A3E2TJV0</accession>
<sequence>MKLNEFSENDQAQINEGLSTANISDKEAADKILKLVPQEWIKKIPFFVRGHATSKAIEKIANEHPDLYDVAKMPGELPEKERAELKAIITDLFFERMEKHNIK</sequence>
<reference evidence="1 2" key="1">
    <citation type="submission" date="2018-08" db="EMBL/GenBank/DDBJ databases">
        <title>A genome reference for cultivated species of the human gut microbiota.</title>
        <authorList>
            <person name="Zou Y."/>
            <person name="Xue W."/>
            <person name="Luo G."/>
        </authorList>
    </citation>
    <scope>NUCLEOTIDE SEQUENCE [LARGE SCALE GENOMIC DNA]</scope>
    <source>
        <strain evidence="1 2">OF01-3</strain>
    </source>
</reference>
<evidence type="ECO:0000313" key="2">
    <source>
        <dbReference type="Proteomes" id="UP000261011"/>
    </source>
</evidence>
<dbReference type="OrthoDB" id="3186599at2"/>
<dbReference type="RefSeq" id="WP_117520924.1">
    <property type="nucleotide sequence ID" value="NZ_QVEU01000002.1"/>
</dbReference>
<keyword evidence="2" id="KW-1185">Reference proteome</keyword>
<comment type="caution">
    <text evidence="1">The sequence shown here is derived from an EMBL/GenBank/DDBJ whole genome shotgun (WGS) entry which is preliminary data.</text>
</comment>
<dbReference type="AlphaFoldDB" id="A0A3E2TJV0"/>
<dbReference type="EMBL" id="QVEU01000002">
    <property type="protein sequence ID" value="RGB77238.1"/>
    <property type="molecule type" value="Genomic_DNA"/>
</dbReference>
<evidence type="ECO:0000313" key="1">
    <source>
        <dbReference type="EMBL" id="RGB77238.1"/>
    </source>
</evidence>
<protein>
    <submittedName>
        <fullName evidence="1">Uncharacterized protein</fullName>
    </submittedName>
</protein>
<name>A0A3E2TJV0_9FIRM</name>
<organism evidence="1 2">
    <name type="scientific">Anaerococcus nagyae</name>
    <dbReference type="NCBI Taxonomy" id="1755241"/>
    <lineage>
        <taxon>Bacteria</taxon>
        <taxon>Bacillati</taxon>
        <taxon>Bacillota</taxon>
        <taxon>Tissierellia</taxon>
        <taxon>Tissierellales</taxon>
        <taxon>Peptoniphilaceae</taxon>
        <taxon>Anaerococcus</taxon>
    </lineage>
</organism>